<sequence length="81" mass="8960">MNTSATGNPLPALLGISAERQVQFGMFDECLESRQQQHTPSWVDVLVYVSALSSFVSLSGDCVAVDGERLHEKLRRSLEHN</sequence>
<dbReference type="Proteomes" id="UP001359485">
    <property type="component" value="Unassembled WGS sequence"/>
</dbReference>
<keyword evidence="2" id="KW-1185">Reference proteome</keyword>
<reference evidence="1 2" key="1">
    <citation type="submission" date="2023-09" db="EMBL/GenBank/DDBJ databases">
        <title>Genomes of two closely related lineages of the louse Polyplax serrata with different host specificities.</title>
        <authorList>
            <person name="Martinu J."/>
            <person name="Tarabai H."/>
            <person name="Stefka J."/>
            <person name="Hypsa V."/>
        </authorList>
    </citation>
    <scope>NUCLEOTIDE SEQUENCE [LARGE SCALE GENOMIC DNA]</scope>
    <source>
        <strain evidence="1">98ZLc_SE</strain>
    </source>
</reference>
<accession>A0ABR1AHT5</accession>
<protein>
    <submittedName>
        <fullName evidence="1">Uncharacterized protein</fullName>
    </submittedName>
</protein>
<evidence type="ECO:0000313" key="1">
    <source>
        <dbReference type="EMBL" id="KAK6619925.1"/>
    </source>
</evidence>
<dbReference type="EMBL" id="JAWJWF010000048">
    <property type="protein sequence ID" value="KAK6619925.1"/>
    <property type="molecule type" value="Genomic_DNA"/>
</dbReference>
<organism evidence="1 2">
    <name type="scientific">Polyplax serrata</name>
    <name type="common">Common mouse louse</name>
    <dbReference type="NCBI Taxonomy" id="468196"/>
    <lineage>
        <taxon>Eukaryota</taxon>
        <taxon>Metazoa</taxon>
        <taxon>Ecdysozoa</taxon>
        <taxon>Arthropoda</taxon>
        <taxon>Hexapoda</taxon>
        <taxon>Insecta</taxon>
        <taxon>Pterygota</taxon>
        <taxon>Neoptera</taxon>
        <taxon>Paraneoptera</taxon>
        <taxon>Psocodea</taxon>
        <taxon>Troctomorpha</taxon>
        <taxon>Phthiraptera</taxon>
        <taxon>Anoplura</taxon>
        <taxon>Polyplacidae</taxon>
        <taxon>Polyplax</taxon>
    </lineage>
</organism>
<proteinExistence type="predicted"/>
<comment type="caution">
    <text evidence="1">The sequence shown here is derived from an EMBL/GenBank/DDBJ whole genome shotgun (WGS) entry which is preliminary data.</text>
</comment>
<evidence type="ECO:0000313" key="2">
    <source>
        <dbReference type="Proteomes" id="UP001359485"/>
    </source>
</evidence>
<gene>
    <name evidence="1" type="ORF">RUM44_006325</name>
</gene>
<name>A0ABR1AHT5_POLSC</name>